<evidence type="ECO:0000313" key="8">
    <source>
        <dbReference type="EMBL" id="CUM83214.1"/>
    </source>
</evidence>
<protein>
    <recommendedName>
        <fullName evidence="6">ATP-dependent Clp protease proteolytic subunit</fullName>
    </recommendedName>
</protein>
<keyword evidence="5" id="KW-0720">Serine protease</keyword>
<name>A0A173RYK2_9FIRM</name>
<gene>
    <name evidence="8" type="primary">clpP_2</name>
    <name evidence="8" type="ORF">ERS852578_00533</name>
</gene>
<keyword evidence="3 8" id="KW-0645">Protease</keyword>
<dbReference type="EMBL" id="CYYC01000004">
    <property type="protein sequence ID" value="CUM83214.1"/>
    <property type="molecule type" value="Genomic_DNA"/>
</dbReference>
<dbReference type="Proteomes" id="UP000095390">
    <property type="component" value="Unassembled WGS sequence"/>
</dbReference>
<dbReference type="GO" id="GO:0004176">
    <property type="term" value="F:ATP-dependent peptidase activity"/>
    <property type="evidence" value="ECO:0007669"/>
    <property type="project" value="InterPro"/>
</dbReference>
<dbReference type="CDD" id="cd07016">
    <property type="entry name" value="S14_ClpP_1"/>
    <property type="match status" value="1"/>
</dbReference>
<evidence type="ECO:0000256" key="2">
    <source>
        <dbReference type="ARBA" id="ARBA00022490"/>
    </source>
</evidence>
<evidence type="ECO:0000256" key="5">
    <source>
        <dbReference type="ARBA" id="ARBA00022825"/>
    </source>
</evidence>
<dbReference type="Pfam" id="PF00574">
    <property type="entry name" value="CLP_protease"/>
    <property type="match status" value="1"/>
</dbReference>
<accession>A0A173RYK2</accession>
<dbReference type="PRINTS" id="PR00127">
    <property type="entry name" value="CLPPROTEASEP"/>
</dbReference>
<feature type="compositionally biased region" description="Acidic residues" evidence="7">
    <location>
        <begin position="203"/>
        <end position="259"/>
    </location>
</feature>
<dbReference type="GO" id="GO:0051117">
    <property type="term" value="F:ATPase binding"/>
    <property type="evidence" value="ECO:0007669"/>
    <property type="project" value="TreeGrafter"/>
</dbReference>
<sequence length="312" mass="35985">MEMNPKMMFRIMPRQEGKDEYDMYIYDTVSAQGRFDWNTWTVLESETSAKFFREKLQEIPSGGTINLYINSNGGDAQEGVSIYNQLKRHGATVNGCVDGNAYSVAFLILMACDHKAMNLGTSALIHNMWITASGNASQLRRYADDLDKLMQSNRQIFLEACNYSISEDELIEMMDAETILTPDECLEYGFIDEVIRKQKGDNPDDEPEDDPEDNLDDEPEDNPEDNPDDESEDNPEDNPDDEPEDDPEDDPDDEPDDEKELMQMAQRMEFIRGQKQQRAQQRFRREVNLLSGKKNGQQKKYKNADSFFKQFL</sequence>
<evidence type="ECO:0000256" key="7">
    <source>
        <dbReference type="SAM" id="MobiDB-lite"/>
    </source>
</evidence>
<dbReference type="InterPro" id="IPR023562">
    <property type="entry name" value="ClpP/TepA"/>
</dbReference>
<evidence type="ECO:0000256" key="1">
    <source>
        <dbReference type="ARBA" id="ARBA00007039"/>
    </source>
</evidence>
<evidence type="ECO:0000256" key="6">
    <source>
        <dbReference type="RuleBase" id="RU003567"/>
    </source>
</evidence>
<dbReference type="InterPro" id="IPR001907">
    <property type="entry name" value="ClpP"/>
</dbReference>
<dbReference type="NCBIfam" id="NF045542">
    <property type="entry name" value="Clp_rel_HeadMat"/>
    <property type="match status" value="1"/>
</dbReference>
<organism evidence="8 9">
    <name type="scientific">Anaerobutyricum hallii</name>
    <dbReference type="NCBI Taxonomy" id="39488"/>
    <lineage>
        <taxon>Bacteria</taxon>
        <taxon>Bacillati</taxon>
        <taxon>Bacillota</taxon>
        <taxon>Clostridia</taxon>
        <taxon>Lachnospirales</taxon>
        <taxon>Lachnospiraceae</taxon>
        <taxon>Anaerobutyricum</taxon>
    </lineage>
</organism>
<dbReference type="InterPro" id="IPR029045">
    <property type="entry name" value="ClpP/crotonase-like_dom_sf"/>
</dbReference>
<evidence type="ECO:0000256" key="3">
    <source>
        <dbReference type="ARBA" id="ARBA00022670"/>
    </source>
</evidence>
<dbReference type="PANTHER" id="PTHR10381:SF70">
    <property type="entry name" value="ATP-DEPENDENT CLP PROTEASE PROTEOLYTIC SUBUNIT"/>
    <property type="match status" value="1"/>
</dbReference>
<keyword evidence="2" id="KW-0963">Cytoplasm</keyword>
<comment type="similarity">
    <text evidence="1 6">Belongs to the peptidase S14 family.</text>
</comment>
<dbReference type="GO" id="GO:0009368">
    <property type="term" value="C:endopeptidase Clp complex"/>
    <property type="evidence" value="ECO:0007669"/>
    <property type="project" value="TreeGrafter"/>
</dbReference>
<proteinExistence type="inferred from homology"/>
<dbReference type="PANTHER" id="PTHR10381">
    <property type="entry name" value="ATP-DEPENDENT CLP PROTEASE PROTEOLYTIC SUBUNIT"/>
    <property type="match status" value="1"/>
</dbReference>
<evidence type="ECO:0000256" key="4">
    <source>
        <dbReference type="ARBA" id="ARBA00022801"/>
    </source>
</evidence>
<reference evidence="8 9" key="1">
    <citation type="submission" date="2015-09" db="EMBL/GenBank/DDBJ databases">
        <authorList>
            <consortium name="Pathogen Informatics"/>
        </authorList>
    </citation>
    <scope>NUCLEOTIDE SEQUENCE [LARGE SCALE GENOMIC DNA]</scope>
    <source>
        <strain evidence="8 9">2789STDY5834966</strain>
    </source>
</reference>
<dbReference type="GO" id="GO:0004252">
    <property type="term" value="F:serine-type endopeptidase activity"/>
    <property type="evidence" value="ECO:0007669"/>
    <property type="project" value="InterPro"/>
</dbReference>
<dbReference type="AlphaFoldDB" id="A0A173RYK2"/>
<evidence type="ECO:0000313" key="9">
    <source>
        <dbReference type="Proteomes" id="UP000095390"/>
    </source>
</evidence>
<keyword evidence="4 8" id="KW-0378">Hydrolase</keyword>
<dbReference type="Gene3D" id="3.90.226.10">
    <property type="entry name" value="2-enoyl-CoA Hydratase, Chain A, domain 1"/>
    <property type="match status" value="1"/>
</dbReference>
<dbReference type="GO" id="GO:0006515">
    <property type="term" value="P:protein quality control for misfolded or incompletely synthesized proteins"/>
    <property type="evidence" value="ECO:0007669"/>
    <property type="project" value="TreeGrafter"/>
</dbReference>
<feature type="region of interest" description="Disordered" evidence="7">
    <location>
        <begin position="196"/>
        <end position="266"/>
    </location>
</feature>
<dbReference type="SUPFAM" id="SSF52096">
    <property type="entry name" value="ClpP/crotonase"/>
    <property type="match status" value="1"/>
</dbReference>